<evidence type="ECO:0000313" key="4">
    <source>
        <dbReference type="EMBL" id="SDA37430.1"/>
    </source>
</evidence>
<dbReference type="InterPro" id="IPR029063">
    <property type="entry name" value="SAM-dependent_MTases_sf"/>
</dbReference>
<dbReference type="Proteomes" id="UP000199689">
    <property type="component" value="Unassembled WGS sequence"/>
</dbReference>
<dbReference type="EMBL" id="FMXA01000003">
    <property type="protein sequence ID" value="SDA37430.1"/>
    <property type="molecule type" value="Genomic_DNA"/>
</dbReference>
<keyword evidence="1 4" id="KW-0489">Methyltransferase</keyword>
<dbReference type="CDD" id="cd02440">
    <property type="entry name" value="AdoMet_MTases"/>
    <property type="match status" value="1"/>
</dbReference>
<dbReference type="Pfam" id="PF01596">
    <property type="entry name" value="Methyltransf_3"/>
    <property type="match status" value="1"/>
</dbReference>
<keyword evidence="3" id="KW-0949">S-adenosyl-L-methionine</keyword>
<sequence length="196" mass="21997">MTHTIQAVLASLEAYAEEHSVPIIRKSERKALIEAARKASPARILEVGTAIGYSSLLLLHEFPEAHIDTIEVDEQRYRIAEEAVEKAGVSHRWHGHLGDAARVIPTLEGPYDFVFLDGPKGQYLRELKMLEPLLTAHAVIAADNVLFRGLVMAEGQVPHRYRTLVMRLRDYIRYVNSAYDTIIDEEGDGLAVSVKR</sequence>
<organism evidence="4 5">
    <name type="scientific">Allisonella histaminiformans</name>
    <dbReference type="NCBI Taxonomy" id="209880"/>
    <lineage>
        <taxon>Bacteria</taxon>
        <taxon>Bacillati</taxon>
        <taxon>Bacillota</taxon>
        <taxon>Negativicutes</taxon>
        <taxon>Veillonellales</taxon>
        <taxon>Veillonellaceae</taxon>
        <taxon>Allisonella</taxon>
    </lineage>
</organism>
<dbReference type="Gene3D" id="3.40.50.150">
    <property type="entry name" value="Vaccinia Virus protein VP39"/>
    <property type="match status" value="1"/>
</dbReference>
<dbReference type="GeneID" id="87755164"/>
<reference evidence="4 5" key="1">
    <citation type="submission" date="2016-10" db="EMBL/GenBank/DDBJ databases">
        <authorList>
            <person name="de Groot N.N."/>
        </authorList>
    </citation>
    <scope>NUCLEOTIDE SEQUENCE [LARGE SCALE GENOMIC DNA]</scope>
    <source>
        <strain evidence="4 5">DSM 15230</strain>
    </source>
</reference>
<evidence type="ECO:0000256" key="1">
    <source>
        <dbReference type="ARBA" id="ARBA00022603"/>
    </source>
</evidence>
<protein>
    <submittedName>
        <fullName evidence="4">Predicted O-methyltransferase YrrM</fullName>
    </submittedName>
</protein>
<evidence type="ECO:0000256" key="3">
    <source>
        <dbReference type="ARBA" id="ARBA00022691"/>
    </source>
</evidence>
<keyword evidence="5" id="KW-1185">Reference proteome</keyword>
<keyword evidence="2 4" id="KW-0808">Transferase</keyword>
<dbReference type="OrthoDB" id="9799672at2"/>
<dbReference type="STRING" id="209880.SAMN02910343_00108"/>
<dbReference type="InterPro" id="IPR002935">
    <property type="entry name" value="SAM_O-MeTrfase"/>
</dbReference>
<accession>A0A1G5UUZ0</accession>
<dbReference type="PANTHER" id="PTHR43836">
    <property type="entry name" value="CATECHOL O-METHYLTRANSFERASE 1-RELATED"/>
    <property type="match status" value="1"/>
</dbReference>
<evidence type="ECO:0000313" key="5">
    <source>
        <dbReference type="Proteomes" id="UP000199689"/>
    </source>
</evidence>
<name>A0A1G5UUZ0_9FIRM</name>
<proteinExistence type="predicted"/>
<dbReference type="PROSITE" id="PS51682">
    <property type="entry name" value="SAM_OMT_I"/>
    <property type="match status" value="1"/>
</dbReference>
<dbReference type="SUPFAM" id="SSF53335">
    <property type="entry name" value="S-adenosyl-L-methionine-dependent methyltransferases"/>
    <property type="match status" value="1"/>
</dbReference>
<dbReference type="GO" id="GO:0008171">
    <property type="term" value="F:O-methyltransferase activity"/>
    <property type="evidence" value="ECO:0007669"/>
    <property type="project" value="InterPro"/>
</dbReference>
<dbReference type="GO" id="GO:0032259">
    <property type="term" value="P:methylation"/>
    <property type="evidence" value="ECO:0007669"/>
    <property type="project" value="UniProtKB-KW"/>
</dbReference>
<dbReference type="AlphaFoldDB" id="A0A1G5UUZ0"/>
<dbReference type="RefSeq" id="WP_091362723.1">
    <property type="nucleotide sequence ID" value="NZ_FMXA01000003.1"/>
</dbReference>
<gene>
    <name evidence="4" type="ORF">SAMN02910343_00108</name>
</gene>
<dbReference type="PANTHER" id="PTHR43836:SF2">
    <property type="entry name" value="CATECHOL O-METHYLTRANSFERASE 1-RELATED"/>
    <property type="match status" value="1"/>
</dbReference>
<evidence type="ECO:0000256" key="2">
    <source>
        <dbReference type="ARBA" id="ARBA00022679"/>
    </source>
</evidence>